<dbReference type="PANTHER" id="PTHR24030:SF0">
    <property type="entry name" value="PROTEIN CMSS1"/>
    <property type="match status" value="1"/>
</dbReference>
<dbReference type="InterPro" id="IPR032704">
    <property type="entry name" value="Cms1"/>
</dbReference>
<dbReference type="SUPFAM" id="SSF52540">
    <property type="entry name" value="P-loop containing nucleoside triphosphate hydrolases"/>
    <property type="match status" value="1"/>
</dbReference>
<evidence type="ECO:0000313" key="3">
    <source>
        <dbReference type="Proteomes" id="UP000694569"/>
    </source>
</evidence>
<dbReference type="OrthoDB" id="1929311at2759"/>
<dbReference type="AlphaFoldDB" id="A0A8C5LMF6"/>
<name>A0A8C5LMF6_9ANUR</name>
<accession>A0A8C5LMF6</accession>
<dbReference type="GeneTree" id="ENSGT00390000006574"/>
<dbReference type="PANTHER" id="PTHR24030">
    <property type="entry name" value="PROTEIN CMSS1"/>
    <property type="match status" value="1"/>
</dbReference>
<dbReference type="Pfam" id="PF14617">
    <property type="entry name" value="CMS1"/>
    <property type="match status" value="1"/>
</dbReference>
<evidence type="ECO:0000256" key="1">
    <source>
        <dbReference type="SAM" id="MobiDB-lite"/>
    </source>
</evidence>
<dbReference type="Proteomes" id="UP000694569">
    <property type="component" value="Unplaced"/>
</dbReference>
<sequence>MSDLVRFSVFVCTRSGRDPAPLAKRGGIDYISTARSYPVIAFLQTRWTHSSRHEFSHPCIELLISAAHRALSAMTLVLMNQIPTIYCCFFPEAVTDVKSEWAVEGGKKKRKKAVMESLPPKKKKKQVKECILKESESVSRDPEQKEDAPTKKRRRKKKTITDVLATSAPKAGTPEDLQNLILQHFSKTRSVIELEELKLSDSCFVKANDLTHTISSYLNQICPKWSKLSKNHKEKKTVLVLLVCSSAHRVLELIKLINAFRGDAKILKLFAKHIKIQEQIKRLENNVIHIGVGTPARIKALIQQDGLSLASLKYLVLDWNWRDQKLRRMMDIPEVKKETMDLLESGPLAACRAGSLRLGLF</sequence>
<proteinExistence type="predicted"/>
<protein>
    <submittedName>
        <fullName evidence="2">Cms1 ribosomal small subunit homolog</fullName>
    </submittedName>
</protein>
<dbReference type="GO" id="GO:0005634">
    <property type="term" value="C:nucleus"/>
    <property type="evidence" value="ECO:0007669"/>
    <property type="project" value="TreeGrafter"/>
</dbReference>
<dbReference type="InterPro" id="IPR027417">
    <property type="entry name" value="P-loop_NTPase"/>
</dbReference>
<organism evidence="2 3">
    <name type="scientific">Leptobrachium leishanense</name>
    <name type="common">Leishan spiny toad</name>
    <dbReference type="NCBI Taxonomy" id="445787"/>
    <lineage>
        <taxon>Eukaryota</taxon>
        <taxon>Metazoa</taxon>
        <taxon>Chordata</taxon>
        <taxon>Craniata</taxon>
        <taxon>Vertebrata</taxon>
        <taxon>Euteleostomi</taxon>
        <taxon>Amphibia</taxon>
        <taxon>Batrachia</taxon>
        <taxon>Anura</taxon>
        <taxon>Pelobatoidea</taxon>
        <taxon>Megophryidae</taxon>
        <taxon>Leptobrachium</taxon>
    </lineage>
</organism>
<dbReference type="Gene3D" id="3.40.50.300">
    <property type="entry name" value="P-loop containing nucleotide triphosphate hydrolases"/>
    <property type="match status" value="1"/>
</dbReference>
<reference evidence="2" key="2">
    <citation type="submission" date="2025-09" db="UniProtKB">
        <authorList>
            <consortium name="Ensembl"/>
        </authorList>
    </citation>
    <scope>IDENTIFICATION</scope>
</reference>
<keyword evidence="3" id="KW-1185">Reference proteome</keyword>
<evidence type="ECO:0000313" key="2">
    <source>
        <dbReference type="Ensembl" id="ENSLLEP00000002404.1"/>
    </source>
</evidence>
<dbReference type="GO" id="GO:0030686">
    <property type="term" value="C:90S preribosome"/>
    <property type="evidence" value="ECO:0007669"/>
    <property type="project" value="TreeGrafter"/>
</dbReference>
<gene>
    <name evidence="2" type="primary">CMSS1</name>
</gene>
<reference evidence="2" key="1">
    <citation type="submission" date="2025-08" db="UniProtKB">
        <authorList>
            <consortium name="Ensembl"/>
        </authorList>
    </citation>
    <scope>IDENTIFICATION</scope>
</reference>
<dbReference type="Ensembl" id="ENSLLET00000002506.1">
    <property type="protein sequence ID" value="ENSLLEP00000002404.1"/>
    <property type="gene ID" value="ENSLLEG00000001540.1"/>
</dbReference>
<feature type="region of interest" description="Disordered" evidence="1">
    <location>
        <begin position="136"/>
        <end position="171"/>
    </location>
</feature>
<feature type="compositionally biased region" description="Basic and acidic residues" evidence="1">
    <location>
        <begin position="136"/>
        <end position="150"/>
    </location>
</feature>